<gene>
    <name evidence="1" type="ORF">GCM10022204_36090</name>
</gene>
<protein>
    <submittedName>
        <fullName evidence="1">Uncharacterized protein</fullName>
    </submittedName>
</protein>
<proteinExistence type="predicted"/>
<dbReference type="Pfam" id="PF21790">
    <property type="entry name" value="OGG"/>
    <property type="match status" value="1"/>
</dbReference>
<keyword evidence="2" id="KW-1185">Reference proteome</keyword>
<dbReference type="Proteomes" id="UP001500051">
    <property type="component" value="Unassembled WGS sequence"/>
</dbReference>
<sequence>MFERLGTEPVSRQVATSWARQIRDASSALDAFIVAMIWGYGPVGYGPYRTARVIAATPHFPDVVYDIAEVARTQGGVAAYRYVSQRRSSDPGFLKHLGPAFGTKYIYFATKAVSDRPTPVMDAIVQRWFRTNMPSVPLTLDWSRPSSYEALVAHLDLWAAELSTAEAPVRVDDVEYLIFADQATSEGSGEWSETWAGTVAEWSGVRPKPERTESAIDLLTRLEDTLARRGKAAEAATHLMALYALVADSSGERRG</sequence>
<comment type="caution">
    <text evidence="1">The sequence shown here is derived from an EMBL/GenBank/DDBJ whole genome shotgun (WGS) entry which is preliminary data.</text>
</comment>
<name>A0ABP7E3G1_9ACTN</name>
<reference evidence="2" key="1">
    <citation type="journal article" date="2019" name="Int. J. Syst. Evol. Microbiol.">
        <title>The Global Catalogue of Microorganisms (GCM) 10K type strain sequencing project: providing services to taxonomists for standard genome sequencing and annotation.</title>
        <authorList>
            <consortium name="The Broad Institute Genomics Platform"/>
            <consortium name="The Broad Institute Genome Sequencing Center for Infectious Disease"/>
            <person name="Wu L."/>
            <person name="Ma J."/>
        </authorList>
    </citation>
    <scope>NUCLEOTIDE SEQUENCE [LARGE SCALE GENOMIC DNA]</scope>
    <source>
        <strain evidence="2">JCM 16548</strain>
    </source>
</reference>
<evidence type="ECO:0000313" key="1">
    <source>
        <dbReference type="EMBL" id="GAA3713794.1"/>
    </source>
</evidence>
<dbReference type="InterPro" id="IPR048868">
    <property type="entry name" value="OGG-like_put"/>
</dbReference>
<dbReference type="EMBL" id="BAAAYX010000017">
    <property type="protein sequence ID" value="GAA3713794.1"/>
    <property type="molecule type" value="Genomic_DNA"/>
</dbReference>
<evidence type="ECO:0000313" key="2">
    <source>
        <dbReference type="Proteomes" id="UP001500051"/>
    </source>
</evidence>
<organism evidence="1 2">
    <name type="scientific">Microlunatus aurantiacus</name>
    <dbReference type="NCBI Taxonomy" id="446786"/>
    <lineage>
        <taxon>Bacteria</taxon>
        <taxon>Bacillati</taxon>
        <taxon>Actinomycetota</taxon>
        <taxon>Actinomycetes</taxon>
        <taxon>Propionibacteriales</taxon>
        <taxon>Propionibacteriaceae</taxon>
        <taxon>Microlunatus</taxon>
    </lineage>
</organism>
<accession>A0ABP7E3G1</accession>